<dbReference type="EMBL" id="NIHW01000010">
    <property type="protein sequence ID" value="PLT87833.1"/>
    <property type="molecule type" value="Genomic_DNA"/>
</dbReference>
<dbReference type="Pfam" id="PF18676">
    <property type="entry name" value="MBG_2"/>
    <property type="match status" value="1"/>
</dbReference>
<dbReference type="InterPro" id="IPR041286">
    <property type="entry name" value="MBG_2"/>
</dbReference>
<evidence type="ECO:0000313" key="4">
    <source>
        <dbReference type="EMBL" id="PLT87833.1"/>
    </source>
</evidence>
<evidence type="ECO:0000313" key="5">
    <source>
        <dbReference type="Proteomes" id="UP000234840"/>
    </source>
</evidence>
<proteinExistence type="predicted"/>
<feature type="compositionally biased region" description="Polar residues" evidence="1">
    <location>
        <begin position="87"/>
        <end position="99"/>
    </location>
</feature>
<comment type="caution">
    <text evidence="4">The sequence shown here is derived from an EMBL/GenBank/DDBJ whole genome shotgun (WGS) entry which is preliminary data.</text>
</comment>
<keyword evidence="2" id="KW-0732">Signal</keyword>
<feature type="compositionally biased region" description="Basic and acidic residues" evidence="1">
    <location>
        <begin position="1418"/>
        <end position="1464"/>
    </location>
</feature>
<reference evidence="4 5" key="1">
    <citation type="journal article" date="2017" name="Genome Med.">
        <title>A novel Ruminococcus gnavus clade enriched in inflammatory bowel disease patients.</title>
        <authorList>
            <person name="Hall A.B."/>
            <person name="Yassour M."/>
            <person name="Sauk J."/>
            <person name="Garner A."/>
            <person name="Jiang X."/>
            <person name="Arthur T."/>
            <person name="Lagoudas G.K."/>
            <person name="Vatanen T."/>
            <person name="Fornelos N."/>
            <person name="Wilson R."/>
            <person name="Bertha M."/>
            <person name="Cohen M."/>
            <person name="Garber J."/>
            <person name="Khalili H."/>
            <person name="Gevers D."/>
            <person name="Ananthakrishnan A.N."/>
            <person name="Kugathasan S."/>
            <person name="Lander E.S."/>
            <person name="Blainey P."/>
            <person name="Vlamakis H."/>
            <person name="Xavier R.J."/>
            <person name="Huttenhower C."/>
        </authorList>
    </citation>
    <scope>NUCLEOTIDE SEQUENCE [LARGE SCALE GENOMIC DNA]</scope>
    <source>
        <strain evidence="4 5">RJX1128</strain>
    </source>
</reference>
<organism evidence="4 5">
    <name type="scientific">Mediterraneibacter gnavus</name>
    <name type="common">Ruminococcus gnavus</name>
    <dbReference type="NCBI Taxonomy" id="33038"/>
    <lineage>
        <taxon>Bacteria</taxon>
        <taxon>Bacillati</taxon>
        <taxon>Bacillota</taxon>
        <taxon>Clostridia</taxon>
        <taxon>Lachnospirales</taxon>
        <taxon>Lachnospiraceae</taxon>
        <taxon>Mediterraneibacter</taxon>
    </lineage>
</organism>
<evidence type="ECO:0000256" key="1">
    <source>
        <dbReference type="SAM" id="MobiDB-lite"/>
    </source>
</evidence>
<evidence type="ECO:0000256" key="2">
    <source>
        <dbReference type="SAM" id="SignalP"/>
    </source>
</evidence>
<accession>A0A2N5Q189</accession>
<feature type="signal peptide" evidence="2">
    <location>
        <begin position="1"/>
        <end position="30"/>
    </location>
</feature>
<name>A0A2N5Q189_MEDGN</name>
<feature type="compositionally biased region" description="Acidic residues" evidence="1">
    <location>
        <begin position="75"/>
        <end position="86"/>
    </location>
</feature>
<dbReference type="RefSeq" id="WP_101882230.1">
    <property type="nucleotide sequence ID" value="NZ_NIHW01000010.1"/>
</dbReference>
<feature type="region of interest" description="Disordered" evidence="1">
    <location>
        <begin position="30"/>
        <end position="102"/>
    </location>
</feature>
<sequence>MKKQYLAKRLFALILAVSVCAAAIPVPVRAEETTASQETDVSEETTASQETDVSEETAASEEETGQQDAFTLSEEQQDDPMPEMENDSPSAEVQTQEQAESAVVEVNGNQIKKSELVQKIEEATSLKINQPLEGPTVRLVGNGAEERIATKGVPHTENLSLKSGQYEVQFSTNFFDTKWEVKAILEMKVFYQVNFNVTGAPEGGVLVDGAESSTAKVYENQSLTFQTKAVSGYEVTVKNGEEVITPDENGNYTITPSANQEVSVIYQVKEAEGSKVTVEATENGKVTINGKEASEVIVPVGGQIVIEATPGNGYAVTAIAVNGEAKTPAFEERKGKVTLNAEEGQDYTVSVTFKKAQIAGKDDPTVSFYKGQKKEITLQKIFDAVVDGTNSVPDTLSLQDVTIQYKAGLTDLTWKEIDYIPGALEVTFHEFGEKATEGKPASEKVRIQYGGNEQYPGSKITKDITVTWEDSRPETLIEVRQDASMIYSSEDAEVKERLYQALQPVVKNSETGEIIETTAEDFTYQYEKMTVGTKSVTLTYKGNDAYKGSTVTANVLVEKADSYAIVNSQNITYGETFEPVFSSSPLDANVIGIIAGADSSMGGYLSLEASSITLNDLAGTEIPVIGTTSLQKFITDMYGDEFKIRQLTDVIQKIANLIPEGGNLGEILDGINQAITIIDQVAPGILDTKVVLGKTPEKAGIYTAIGITANANYKTSVNVGILTVSPKTTNLKLKFCQELPENGKIKYTEAKEFQFGAQLYDEEKPVESNLQMLYTGVKWNGQPVVSSEPILEPGTYIESACVLNGDYAVAPISRKYLVEREETVLKFEQRKLTATYDGKEHPLKAVIYGEDGKPIEGVEPTVIYTNIKTGLDVTTQAPVDAGNYMATAFFAGNEQYKPSKITAENLFGTVKIKRVEYAEVQICDLTTTYGDLTELTPVYGETYVVTDERIPEKDRDGILKELHCTDSTHPAGTHEIAGTLRDGLNGNYKHIEVLPGTHTVKPYEVTIWPSAVSKYEGEEDPELTWNCEATLPNGETLASLGDIILTRESGEEAGTYDIFLSDESKINANYQVTLINGEDKFEIKPGHKTIILNFVDESGNPVLSTDIKVESDATYFHTSLIQDKVPSSWELKDVGDIAIAEDNTATVVLREKAHTKDVTVNYVTEDGENVGTESVTVEKDYDYIETSWLKEVPEYYEIVEPGKVTIGEDNTAEVVVRKTMKNVIVNFVDESGNPVLSTDIKVESDATYFHTSLIQDKIPSGWELTEVGDVAIVGNTATVVLREKAYTKDVTVNYVTEDGENVGTESVTVEKDYDYIETSWLKEVPEYYEIVEPGKVTIGEDNTAEVVVRKTMKNVIVNFVDESGNLVFSTDIEVESDATYFHTSLIQDKIPSGWELKEVGDIAIAEDNTATVVLRASKKPEEPNKPEEPDKPEKPEKPNKPENPDKPSDSDRPSESEKPSDSHKVPMTGDQSPVGMAALGLLASMGLLISRKRK</sequence>
<feature type="chain" id="PRO_5014846784" description="MBG domain-containing protein" evidence="2">
    <location>
        <begin position="31"/>
        <end position="1494"/>
    </location>
</feature>
<dbReference type="Proteomes" id="UP000234840">
    <property type="component" value="Unassembled WGS sequence"/>
</dbReference>
<gene>
    <name evidence="4" type="ORF">CDL20_05660</name>
</gene>
<dbReference type="NCBIfam" id="TIGR01167">
    <property type="entry name" value="LPXTG_anchor"/>
    <property type="match status" value="1"/>
</dbReference>
<protein>
    <recommendedName>
        <fullName evidence="3">MBG domain-containing protein</fullName>
    </recommendedName>
</protein>
<evidence type="ECO:0000259" key="3">
    <source>
        <dbReference type="Pfam" id="PF18676"/>
    </source>
</evidence>
<feature type="domain" description="MBG" evidence="3">
    <location>
        <begin position="1005"/>
        <end position="1077"/>
    </location>
</feature>
<feature type="region of interest" description="Disordered" evidence="1">
    <location>
        <begin position="1415"/>
        <end position="1473"/>
    </location>
</feature>
<feature type="compositionally biased region" description="Acidic residues" evidence="1">
    <location>
        <begin position="52"/>
        <end position="65"/>
    </location>
</feature>
<feature type="compositionally biased region" description="Polar residues" evidence="1">
    <location>
        <begin position="33"/>
        <end position="51"/>
    </location>
</feature>